<dbReference type="PANTHER" id="PTHR11705">
    <property type="entry name" value="PROTEASE FAMILY M14 CARBOXYPEPTIDASE A,B"/>
    <property type="match status" value="1"/>
</dbReference>
<comment type="cofactor">
    <cofactor evidence="1">
        <name>Zn(2+)</name>
        <dbReference type="ChEBI" id="CHEBI:29105"/>
    </cofactor>
</comment>
<dbReference type="Pfam" id="PF00246">
    <property type="entry name" value="Peptidase_M14"/>
    <property type="match status" value="1"/>
</dbReference>
<dbReference type="AlphaFoldDB" id="A0A1I2B8Q7"/>
<dbReference type="PANTHER" id="PTHR11705:SF143">
    <property type="entry name" value="SLL0236 PROTEIN"/>
    <property type="match status" value="1"/>
</dbReference>
<name>A0A1I2B8Q7_9BACI</name>
<evidence type="ECO:0000313" key="11">
    <source>
        <dbReference type="Proteomes" id="UP000199516"/>
    </source>
</evidence>
<dbReference type="GO" id="GO:0006508">
    <property type="term" value="P:proteolysis"/>
    <property type="evidence" value="ECO:0007669"/>
    <property type="project" value="UniProtKB-KW"/>
</dbReference>
<evidence type="ECO:0000256" key="4">
    <source>
        <dbReference type="ARBA" id="ARBA00022801"/>
    </source>
</evidence>
<evidence type="ECO:0000256" key="1">
    <source>
        <dbReference type="ARBA" id="ARBA00001947"/>
    </source>
</evidence>
<keyword evidence="10" id="KW-0121">Carboxypeptidase</keyword>
<keyword evidence="5" id="KW-0862">Zinc</keyword>
<organism evidence="10 11">
    <name type="scientific">Alteribacillus iranensis</name>
    <dbReference type="NCBI Taxonomy" id="930128"/>
    <lineage>
        <taxon>Bacteria</taxon>
        <taxon>Bacillati</taxon>
        <taxon>Bacillota</taxon>
        <taxon>Bacilli</taxon>
        <taxon>Bacillales</taxon>
        <taxon>Bacillaceae</taxon>
        <taxon>Alteribacillus</taxon>
    </lineage>
</organism>
<dbReference type="SMART" id="SM00631">
    <property type="entry name" value="Zn_pept"/>
    <property type="match status" value="1"/>
</dbReference>
<dbReference type="STRING" id="930128.SAMN05192532_102150"/>
<dbReference type="GO" id="GO:0004181">
    <property type="term" value="F:metallocarboxypeptidase activity"/>
    <property type="evidence" value="ECO:0007669"/>
    <property type="project" value="InterPro"/>
</dbReference>
<evidence type="ECO:0000256" key="6">
    <source>
        <dbReference type="ARBA" id="ARBA00023049"/>
    </source>
</evidence>
<keyword evidence="11" id="KW-1185">Reference proteome</keyword>
<evidence type="ECO:0000256" key="8">
    <source>
        <dbReference type="SAM" id="SignalP"/>
    </source>
</evidence>
<dbReference type="EMBL" id="FONT01000002">
    <property type="protein sequence ID" value="SFE52456.1"/>
    <property type="molecule type" value="Genomic_DNA"/>
</dbReference>
<comment type="caution">
    <text evidence="7">Lacks conserved residue(s) required for the propagation of feature annotation.</text>
</comment>
<dbReference type="RefSeq" id="WP_091658290.1">
    <property type="nucleotide sequence ID" value="NZ_FONT01000002.1"/>
</dbReference>
<keyword evidence="3" id="KW-0645">Protease</keyword>
<dbReference type="Gene3D" id="3.40.630.10">
    <property type="entry name" value="Zn peptidases"/>
    <property type="match status" value="1"/>
</dbReference>
<accession>A0A1I2B8Q7</accession>
<protein>
    <submittedName>
        <fullName evidence="10">Zinc carboxypeptidase</fullName>
    </submittedName>
</protein>
<reference evidence="10 11" key="1">
    <citation type="submission" date="2016-10" db="EMBL/GenBank/DDBJ databases">
        <authorList>
            <person name="de Groot N.N."/>
        </authorList>
    </citation>
    <scope>NUCLEOTIDE SEQUENCE [LARGE SCALE GENOMIC DNA]</scope>
    <source>
        <strain evidence="10 11">DSM 23995</strain>
    </source>
</reference>
<evidence type="ECO:0000259" key="9">
    <source>
        <dbReference type="PROSITE" id="PS52035"/>
    </source>
</evidence>
<dbReference type="GO" id="GO:0005615">
    <property type="term" value="C:extracellular space"/>
    <property type="evidence" value="ECO:0007669"/>
    <property type="project" value="TreeGrafter"/>
</dbReference>
<keyword evidence="6" id="KW-0482">Metalloprotease</keyword>
<proteinExistence type="inferred from homology"/>
<sequence>MSKKKALYVAMIVSLIVSIFGGTAFAEADRVPGGPSTEGNTNISSIITYDEMIKELNKLEKRSKGSLEIMTLDEFGYEPGKSEAGRDLYVAKIGEGDEKVWVQGRIHGNEPYGTESILEVMKKLVSNGSPTYETLREEITFYFIPMYNPDGSEKNIRHTLLEESEDRRIDLNRDWAEDGFAASESLAYYSFWTDVKPDYAIDIHHQGLKTQYGTNKAVTLSLGISLAPGGPTLPSIEDGAYDELTRQMQVYVYDALNDYGNINIDRYTVGGGDYVIDIKGGVVSAMMLGLNYDGMNADGHSNPAVFFETSGNTRDGNLGQKSRGKLIRQNVRGLESLLYGIATEEVKDVDAERWDEIPISPIKGYQTDDGIIPIDNEGF</sequence>
<dbReference type="InterPro" id="IPR000834">
    <property type="entry name" value="Peptidase_M14"/>
</dbReference>
<dbReference type="Proteomes" id="UP000199516">
    <property type="component" value="Unassembled WGS sequence"/>
</dbReference>
<comment type="similarity">
    <text evidence="2 7">Belongs to the peptidase M14 family.</text>
</comment>
<gene>
    <name evidence="10" type="ORF">SAMN05192532_102150</name>
</gene>
<feature type="signal peptide" evidence="8">
    <location>
        <begin position="1"/>
        <end position="26"/>
    </location>
</feature>
<evidence type="ECO:0000256" key="2">
    <source>
        <dbReference type="ARBA" id="ARBA00005988"/>
    </source>
</evidence>
<evidence type="ECO:0000313" key="10">
    <source>
        <dbReference type="EMBL" id="SFE52456.1"/>
    </source>
</evidence>
<evidence type="ECO:0000256" key="3">
    <source>
        <dbReference type="ARBA" id="ARBA00022670"/>
    </source>
</evidence>
<feature type="domain" description="Peptidase M14" evidence="9">
    <location>
        <begin position="45"/>
        <end position="379"/>
    </location>
</feature>
<dbReference type="GO" id="GO:0008270">
    <property type="term" value="F:zinc ion binding"/>
    <property type="evidence" value="ECO:0007669"/>
    <property type="project" value="InterPro"/>
</dbReference>
<dbReference type="SUPFAM" id="SSF53187">
    <property type="entry name" value="Zn-dependent exopeptidases"/>
    <property type="match status" value="1"/>
</dbReference>
<keyword evidence="4" id="KW-0378">Hydrolase</keyword>
<feature type="chain" id="PRO_5011687053" evidence="8">
    <location>
        <begin position="27"/>
        <end position="379"/>
    </location>
</feature>
<evidence type="ECO:0000256" key="5">
    <source>
        <dbReference type="ARBA" id="ARBA00022833"/>
    </source>
</evidence>
<evidence type="ECO:0000256" key="7">
    <source>
        <dbReference type="PROSITE-ProRule" id="PRU01379"/>
    </source>
</evidence>
<dbReference type="PROSITE" id="PS52035">
    <property type="entry name" value="PEPTIDASE_M14"/>
    <property type="match status" value="1"/>
</dbReference>
<keyword evidence="8" id="KW-0732">Signal</keyword>
<dbReference type="OrthoDB" id="9758209at2"/>